<feature type="region of interest" description="Disordered" evidence="1">
    <location>
        <begin position="125"/>
        <end position="185"/>
    </location>
</feature>
<proteinExistence type="predicted"/>
<keyword evidence="2" id="KW-1133">Transmembrane helix</keyword>
<reference evidence="5" key="1">
    <citation type="submission" date="2010-04" db="EMBL/GenBank/DDBJ databases">
        <title>Complete genome sequence of Nitrosococcus halophilus Nc4, a salt-adapted, aerobic obligate ammonia-oxidizing sulfur purple bacterium.</title>
        <authorList>
            <consortium name="US DOE Joint Genome Institute"/>
            <person name="Campbell M.A."/>
            <person name="Malfatti S.A."/>
            <person name="Chain P.S.G."/>
            <person name="Heidelberg J.F."/>
            <person name="Ward B.B."/>
            <person name="Klotz M.G."/>
        </authorList>
    </citation>
    <scope>NUCLEOTIDE SEQUENCE [LARGE SCALE GENOMIC DNA]</scope>
    <source>
        <strain evidence="5">Nc4</strain>
    </source>
</reference>
<dbReference type="AlphaFoldDB" id="D5BVH3"/>
<feature type="compositionally biased region" description="Low complexity" evidence="1">
    <location>
        <begin position="131"/>
        <end position="141"/>
    </location>
</feature>
<dbReference type="EMBL" id="CP001798">
    <property type="protein sequence ID" value="ADE13601.1"/>
    <property type="molecule type" value="Genomic_DNA"/>
</dbReference>
<name>D5BVH3_NITHN</name>
<evidence type="ECO:0000256" key="2">
    <source>
        <dbReference type="SAM" id="Phobius"/>
    </source>
</evidence>
<dbReference type="KEGG" id="nhl:Nhal_0411"/>
<sequence>MTEKTTPPGRPLEIRIRITYPRAAPEKASSQNQGKALGKEYSPWVVSLVLFFLMGGLLIFLYAHFQDPAGKPGLVLEPQIAPEGSGNLIAQEAPSSNGLHSPPEAVASAPYNKEDFFQKLETFQTEPPKETLPTVTPAPKKAPTETKLKERVEARASRQEQNPSIPKTLPPRTDKPGTISEEKQPQLALVEPETGIIRAQFTTGIKKREPIDEAGPVILAKKDLTRLYYFTEVKGMAGETLIHRWEHEGEVMAKVRFPIGGDPWRTYSSKYLTPAMTGQWRVVVTDSKNTPLHASRFVYRSP</sequence>
<feature type="transmembrane region" description="Helical" evidence="2">
    <location>
        <begin position="44"/>
        <end position="63"/>
    </location>
</feature>
<dbReference type="STRING" id="472759.Nhal_0411"/>
<feature type="domain" description="DUF2914" evidence="3">
    <location>
        <begin position="239"/>
        <end position="297"/>
    </location>
</feature>
<evidence type="ECO:0000259" key="3">
    <source>
        <dbReference type="Pfam" id="PF11141"/>
    </source>
</evidence>
<dbReference type="HOGENOM" id="CLU_920794_0_0_6"/>
<dbReference type="eggNOG" id="ENOG5030WBP">
    <property type="taxonomic scope" value="Bacteria"/>
</dbReference>
<evidence type="ECO:0000256" key="1">
    <source>
        <dbReference type="SAM" id="MobiDB-lite"/>
    </source>
</evidence>
<gene>
    <name evidence="4" type="ordered locus">Nhal_0411</name>
</gene>
<keyword evidence="2" id="KW-0472">Membrane</keyword>
<keyword evidence="2" id="KW-0812">Transmembrane</keyword>
<evidence type="ECO:0000313" key="4">
    <source>
        <dbReference type="EMBL" id="ADE13601.1"/>
    </source>
</evidence>
<dbReference type="InterPro" id="IPR022606">
    <property type="entry name" value="DUF2914"/>
</dbReference>
<protein>
    <recommendedName>
        <fullName evidence="3">DUF2914 domain-containing protein</fullName>
    </recommendedName>
</protein>
<accession>D5BVH3</accession>
<evidence type="ECO:0000313" key="5">
    <source>
        <dbReference type="Proteomes" id="UP000001844"/>
    </source>
</evidence>
<feature type="compositionally biased region" description="Basic and acidic residues" evidence="1">
    <location>
        <begin position="142"/>
        <end position="158"/>
    </location>
</feature>
<organism evidence="4 5">
    <name type="scientific">Nitrosococcus halophilus (strain Nc4)</name>
    <dbReference type="NCBI Taxonomy" id="472759"/>
    <lineage>
        <taxon>Bacteria</taxon>
        <taxon>Pseudomonadati</taxon>
        <taxon>Pseudomonadota</taxon>
        <taxon>Gammaproteobacteria</taxon>
        <taxon>Chromatiales</taxon>
        <taxon>Chromatiaceae</taxon>
        <taxon>Nitrosococcus</taxon>
    </lineage>
</organism>
<dbReference type="Pfam" id="PF11141">
    <property type="entry name" value="DUF2914"/>
    <property type="match status" value="1"/>
</dbReference>
<keyword evidence="5" id="KW-1185">Reference proteome</keyword>
<feature type="compositionally biased region" description="Basic and acidic residues" evidence="1">
    <location>
        <begin position="172"/>
        <end position="184"/>
    </location>
</feature>
<dbReference type="Proteomes" id="UP000001844">
    <property type="component" value="Chromosome"/>
</dbReference>